<protein>
    <submittedName>
        <fullName evidence="2">Cellulose synthase-like protein E1 isoform X1</fullName>
    </submittedName>
</protein>
<dbReference type="AlphaFoldDB" id="A0A5B6VDY1"/>
<keyword evidence="1" id="KW-1133">Transmembrane helix</keyword>
<dbReference type="OrthoDB" id="1002024at2759"/>
<keyword evidence="1" id="KW-0812">Transmembrane</keyword>
<evidence type="ECO:0000313" key="2">
    <source>
        <dbReference type="EMBL" id="KAA3467355.1"/>
    </source>
</evidence>
<feature type="transmembrane region" description="Helical" evidence="1">
    <location>
        <begin position="32"/>
        <end position="58"/>
    </location>
</feature>
<gene>
    <name evidence="2" type="ORF">EPI10_002376</name>
</gene>
<evidence type="ECO:0000313" key="3">
    <source>
        <dbReference type="Proteomes" id="UP000325315"/>
    </source>
</evidence>
<keyword evidence="1" id="KW-0472">Membrane</keyword>
<organism evidence="2 3">
    <name type="scientific">Gossypium australe</name>
    <dbReference type="NCBI Taxonomy" id="47621"/>
    <lineage>
        <taxon>Eukaryota</taxon>
        <taxon>Viridiplantae</taxon>
        <taxon>Streptophyta</taxon>
        <taxon>Embryophyta</taxon>
        <taxon>Tracheophyta</taxon>
        <taxon>Spermatophyta</taxon>
        <taxon>Magnoliopsida</taxon>
        <taxon>eudicotyledons</taxon>
        <taxon>Gunneridae</taxon>
        <taxon>Pentapetalae</taxon>
        <taxon>rosids</taxon>
        <taxon>malvids</taxon>
        <taxon>Malvales</taxon>
        <taxon>Malvaceae</taxon>
        <taxon>Malvoideae</taxon>
        <taxon>Gossypium</taxon>
    </lineage>
</organism>
<dbReference type="PANTHER" id="PTHR13301">
    <property type="entry name" value="X-BOX TRANSCRIPTION FACTOR-RELATED"/>
    <property type="match status" value="1"/>
</dbReference>
<accession>A0A5B6VDY1</accession>
<sequence>MYILAEYLWSGGTVLGWWNDQRIWLYKRTSSYLLGFIDTIAKTLGLHFDSAFVIMAKVSKQKVHRRYVKKIMEFGDSSPMFTALATIALINLVCLIGLMKKAIIDNASTICSLCHSGSNQLAIVPMTFL</sequence>
<dbReference type="Proteomes" id="UP000325315">
    <property type="component" value="Unassembled WGS sequence"/>
</dbReference>
<feature type="transmembrane region" description="Helical" evidence="1">
    <location>
        <begin position="79"/>
        <end position="99"/>
    </location>
</feature>
<name>A0A5B6VDY1_9ROSI</name>
<proteinExistence type="predicted"/>
<reference evidence="3" key="1">
    <citation type="journal article" date="2019" name="Plant Biotechnol. J.">
        <title>Genome sequencing of the Australian wild diploid species Gossypium australe highlights disease resistance and delayed gland morphogenesis.</title>
        <authorList>
            <person name="Cai Y."/>
            <person name="Cai X."/>
            <person name="Wang Q."/>
            <person name="Wang P."/>
            <person name="Zhang Y."/>
            <person name="Cai C."/>
            <person name="Xu Y."/>
            <person name="Wang K."/>
            <person name="Zhou Z."/>
            <person name="Wang C."/>
            <person name="Geng S."/>
            <person name="Li B."/>
            <person name="Dong Q."/>
            <person name="Hou Y."/>
            <person name="Wang H."/>
            <person name="Ai P."/>
            <person name="Liu Z."/>
            <person name="Yi F."/>
            <person name="Sun M."/>
            <person name="An G."/>
            <person name="Cheng J."/>
            <person name="Zhang Y."/>
            <person name="Shi Q."/>
            <person name="Xie Y."/>
            <person name="Shi X."/>
            <person name="Chang Y."/>
            <person name="Huang F."/>
            <person name="Chen Y."/>
            <person name="Hong S."/>
            <person name="Mi L."/>
            <person name="Sun Q."/>
            <person name="Zhang L."/>
            <person name="Zhou B."/>
            <person name="Peng R."/>
            <person name="Zhang X."/>
            <person name="Liu F."/>
        </authorList>
    </citation>
    <scope>NUCLEOTIDE SEQUENCE [LARGE SCALE GENOMIC DNA]</scope>
    <source>
        <strain evidence="3">cv. PA1801</strain>
    </source>
</reference>
<dbReference type="EMBL" id="SMMG02000007">
    <property type="protein sequence ID" value="KAA3467355.1"/>
    <property type="molecule type" value="Genomic_DNA"/>
</dbReference>
<comment type="caution">
    <text evidence="2">The sequence shown here is derived from an EMBL/GenBank/DDBJ whole genome shotgun (WGS) entry which is preliminary data.</text>
</comment>
<evidence type="ECO:0000256" key="1">
    <source>
        <dbReference type="SAM" id="Phobius"/>
    </source>
</evidence>
<keyword evidence="3" id="KW-1185">Reference proteome</keyword>